<evidence type="ECO:0000256" key="2">
    <source>
        <dbReference type="ARBA" id="ARBA00022481"/>
    </source>
</evidence>
<dbReference type="GeneID" id="5490067"/>
<dbReference type="SMART" id="SM00937">
    <property type="entry name" value="PCRF"/>
    <property type="match status" value="1"/>
</dbReference>
<dbReference type="SUPFAM" id="SSF75620">
    <property type="entry name" value="Release factor"/>
    <property type="match status" value="1"/>
</dbReference>
<feature type="region of interest" description="Disordered" evidence="4">
    <location>
        <begin position="18"/>
        <end position="41"/>
    </location>
</feature>
<dbReference type="PANTHER" id="PTHR43804">
    <property type="entry name" value="LD18447P"/>
    <property type="match status" value="1"/>
</dbReference>
<dbReference type="InterPro" id="IPR050057">
    <property type="entry name" value="Prokaryotic/Mito_RF"/>
</dbReference>
<dbReference type="Pfam" id="PF03462">
    <property type="entry name" value="PCRF"/>
    <property type="match status" value="1"/>
</dbReference>
<proteinExistence type="inferred from homology"/>
<name>A7EJ38_SCLS1</name>
<dbReference type="Gene3D" id="6.10.140.1950">
    <property type="match status" value="1"/>
</dbReference>
<accession>A7EJ38</accession>
<dbReference type="GO" id="GO:0003747">
    <property type="term" value="F:translation release factor activity"/>
    <property type="evidence" value="ECO:0007669"/>
    <property type="project" value="EnsemblFungi"/>
</dbReference>
<protein>
    <recommendedName>
        <fullName evidence="5">Prokaryotic-type class I peptide chain release factors domain-containing protein</fullName>
    </recommendedName>
</protein>
<gene>
    <name evidence="6" type="ORF">SS1G_05331</name>
</gene>
<evidence type="ECO:0000313" key="7">
    <source>
        <dbReference type="Proteomes" id="UP000001312"/>
    </source>
</evidence>
<dbReference type="InterPro" id="IPR000352">
    <property type="entry name" value="Pep_chain_release_fac_I"/>
</dbReference>
<dbReference type="FunCoup" id="A7EJ38">
    <property type="interactions" value="653"/>
</dbReference>
<evidence type="ECO:0000256" key="4">
    <source>
        <dbReference type="SAM" id="MobiDB-lite"/>
    </source>
</evidence>
<evidence type="ECO:0000313" key="6">
    <source>
        <dbReference type="EMBL" id="EDO02854.1"/>
    </source>
</evidence>
<dbReference type="eggNOG" id="KOG2726">
    <property type="taxonomic scope" value="Eukaryota"/>
</dbReference>
<dbReference type="GO" id="GO:0070126">
    <property type="term" value="P:mitochondrial translational termination"/>
    <property type="evidence" value="ECO:0007669"/>
    <property type="project" value="EnsemblFungi"/>
</dbReference>
<dbReference type="HOGENOM" id="CLU_036856_0_8_1"/>
<sequence length="490" mass="54087">MPTYRSVSTCIQNFETTTSSQRLSTSDHSLSTMNNTSPTRSGATLNATLNASLWERPLEATFPRNSPCFSLSKNSSLKPGKRRSTAFTRFSSTISNNGSTFSPALLARARNLAAEHDRLSSETSESFNAKVAKRIGELQDVATALKKWEETKESLSELDALLQDSSTDEELRELAVEDLTTTTAHLEELSRNLTTSLTPKHPFAELPCLVEIRPGAGGGEAAIFAADLLRMYRAYCARKRFRSTIIKYETADGEGAGSDSPISEVVLEIETPGSYDSLRGEAGVHRVQRVPATEKQGRTHTSAVSVMVLPSFPTTGQEGQEYWEADLNDPNSDYYVNPADVRTDVMRARGAGGQHVNTTDSAVRLTHVPTNTVVSMQEGRSQLQNRQKAWQVLRSRLAAAKREAREEQLINLRRSVIGVAKMGRGDKIRTYNWGQQRVTDHRSGLSVHNLDDVMEGGDELEKVIDSVKAWFSEQEILGLLADEESSRNTE</sequence>
<comment type="similarity">
    <text evidence="1">Belongs to the prokaryotic/mitochondrial release factor family.</text>
</comment>
<dbReference type="InterPro" id="IPR005139">
    <property type="entry name" value="PCRF"/>
</dbReference>
<dbReference type="Gene3D" id="3.30.160.20">
    <property type="match status" value="1"/>
</dbReference>
<dbReference type="AlphaFoldDB" id="A7EJ38"/>
<dbReference type="PROSITE" id="PS00745">
    <property type="entry name" value="RF_PROK_I"/>
    <property type="match status" value="1"/>
</dbReference>
<keyword evidence="3" id="KW-0648">Protein biosynthesis</keyword>
<reference evidence="7" key="1">
    <citation type="journal article" date="2011" name="PLoS Genet.">
        <title>Genomic analysis of the necrotrophic fungal pathogens Sclerotinia sclerotiorum and Botrytis cinerea.</title>
        <authorList>
            <person name="Amselem J."/>
            <person name="Cuomo C.A."/>
            <person name="van Kan J.A."/>
            <person name="Viaud M."/>
            <person name="Benito E.P."/>
            <person name="Couloux A."/>
            <person name="Coutinho P.M."/>
            <person name="de Vries R.P."/>
            <person name="Dyer P.S."/>
            <person name="Fillinger S."/>
            <person name="Fournier E."/>
            <person name="Gout L."/>
            <person name="Hahn M."/>
            <person name="Kohn L."/>
            <person name="Lapalu N."/>
            <person name="Plummer K.M."/>
            <person name="Pradier J.M."/>
            <person name="Quevillon E."/>
            <person name="Sharon A."/>
            <person name="Simon A."/>
            <person name="ten Have A."/>
            <person name="Tudzynski B."/>
            <person name="Tudzynski P."/>
            <person name="Wincker P."/>
            <person name="Andrew M."/>
            <person name="Anthouard V."/>
            <person name="Beever R.E."/>
            <person name="Beffa R."/>
            <person name="Benoit I."/>
            <person name="Bouzid O."/>
            <person name="Brault B."/>
            <person name="Chen Z."/>
            <person name="Choquer M."/>
            <person name="Collemare J."/>
            <person name="Cotton P."/>
            <person name="Danchin E.G."/>
            <person name="Da Silva C."/>
            <person name="Gautier A."/>
            <person name="Giraud C."/>
            <person name="Giraud T."/>
            <person name="Gonzalez C."/>
            <person name="Grossetete S."/>
            <person name="Guldener U."/>
            <person name="Henrissat B."/>
            <person name="Howlett B.J."/>
            <person name="Kodira C."/>
            <person name="Kretschmer M."/>
            <person name="Lappartient A."/>
            <person name="Leroch M."/>
            <person name="Levis C."/>
            <person name="Mauceli E."/>
            <person name="Neuveglise C."/>
            <person name="Oeser B."/>
            <person name="Pearson M."/>
            <person name="Poulain J."/>
            <person name="Poussereau N."/>
            <person name="Quesneville H."/>
            <person name="Rascle C."/>
            <person name="Schumacher J."/>
            <person name="Segurens B."/>
            <person name="Sexton A."/>
            <person name="Silva E."/>
            <person name="Sirven C."/>
            <person name="Soanes D.M."/>
            <person name="Talbot N.J."/>
            <person name="Templeton M."/>
            <person name="Yandava C."/>
            <person name="Yarden O."/>
            <person name="Zeng Q."/>
            <person name="Rollins J.A."/>
            <person name="Lebrun M.H."/>
            <person name="Dickman M."/>
        </authorList>
    </citation>
    <scope>NUCLEOTIDE SEQUENCE [LARGE SCALE GENOMIC DNA]</scope>
    <source>
        <strain evidence="7">ATCC 18683 / 1980 / Ss-1</strain>
    </source>
</reference>
<dbReference type="GO" id="GO:0005739">
    <property type="term" value="C:mitochondrion"/>
    <property type="evidence" value="ECO:0007669"/>
    <property type="project" value="EnsemblFungi"/>
</dbReference>
<dbReference type="STRING" id="665079.A7EJ38"/>
<keyword evidence="2" id="KW-0488">Methylation</keyword>
<dbReference type="OMA" id="DHRVGFK"/>
<organism evidence="6 7">
    <name type="scientific">Sclerotinia sclerotiorum (strain ATCC 18683 / 1980 / Ss-1)</name>
    <name type="common">White mold</name>
    <name type="synonym">Whetzelinia sclerotiorum</name>
    <dbReference type="NCBI Taxonomy" id="665079"/>
    <lineage>
        <taxon>Eukaryota</taxon>
        <taxon>Fungi</taxon>
        <taxon>Dikarya</taxon>
        <taxon>Ascomycota</taxon>
        <taxon>Pezizomycotina</taxon>
        <taxon>Leotiomycetes</taxon>
        <taxon>Helotiales</taxon>
        <taxon>Sclerotiniaceae</taxon>
        <taxon>Sclerotinia</taxon>
    </lineage>
</organism>
<dbReference type="KEGG" id="ssl:SS1G_05331"/>
<dbReference type="InterPro" id="IPR045853">
    <property type="entry name" value="Pep_chain_release_fac_I_sf"/>
</dbReference>
<evidence type="ECO:0000256" key="3">
    <source>
        <dbReference type="ARBA" id="ARBA00022917"/>
    </source>
</evidence>
<dbReference type="InParanoid" id="A7EJ38"/>
<dbReference type="Pfam" id="PF00472">
    <property type="entry name" value="RF-1"/>
    <property type="match status" value="1"/>
</dbReference>
<dbReference type="Gene3D" id="3.30.70.1660">
    <property type="match status" value="1"/>
</dbReference>
<dbReference type="FunFam" id="3.30.160.20:FF:000070">
    <property type="entry name" value="Related to MRF1-peptide chain release factor, mitochondrial"/>
    <property type="match status" value="1"/>
</dbReference>
<dbReference type="RefSeq" id="XP_001593903.1">
    <property type="nucleotide sequence ID" value="XM_001593853.1"/>
</dbReference>
<keyword evidence="7" id="KW-1185">Reference proteome</keyword>
<evidence type="ECO:0000256" key="1">
    <source>
        <dbReference type="ARBA" id="ARBA00010835"/>
    </source>
</evidence>
<dbReference type="PANTHER" id="PTHR43804:SF7">
    <property type="entry name" value="LD18447P"/>
    <property type="match status" value="1"/>
</dbReference>
<dbReference type="EMBL" id="CH476626">
    <property type="protein sequence ID" value="EDO02854.1"/>
    <property type="molecule type" value="Genomic_DNA"/>
</dbReference>
<dbReference type="Proteomes" id="UP000001312">
    <property type="component" value="Unassembled WGS sequence"/>
</dbReference>
<evidence type="ECO:0000259" key="5">
    <source>
        <dbReference type="PROSITE" id="PS00745"/>
    </source>
</evidence>
<feature type="domain" description="Prokaryotic-type class I peptide chain release factors" evidence="5">
    <location>
        <begin position="347"/>
        <end position="363"/>
    </location>
</feature>